<keyword evidence="2" id="KW-0472">Membrane</keyword>
<evidence type="ECO:0000256" key="2">
    <source>
        <dbReference type="SAM" id="Phobius"/>
    </source>
</evidence>
<dbReference type="AlphaFoldDB" id="A0A1I3BZX5"/>
<name>A0A1I3BZX5_9ACTN</name>
<evidence type="ECO:0008006" key="5">
    <source>
        <dbReference type="Google" id="ProtNLM"/>
    </source>
</evidence>
<sequence>MWPPQAPDLVNRQFGAQAPNTLFVADFTYVPLISGFVYTAFVVDAFAGVIGGWKSQRPSGPRSSNGPSPRPARRGEWQGNPSENKAIHHSDAGRRTPDAGRRTPDFRG</sequence>
<evidence type="ECO:0000313" key="4">
    <source>
        <dbReference type="Proteomes" id="UP000199052"/>
    </source>
</evidence>
<feature type="compositionally biased region" description="Low complexity" evidence="1">
    <location>
        <begin position="55"/>
        <end position="67"/>
    </location>
</feature>
<gene>
    <name evidence="3" type="ORF">SAMN05421678_1283</name>
</gene>
<keyword evidence="2" id="KW-1133">Transmembrane helix</keyword>
<dbReference type="STRING" id="504797.SAMN05421678_1283"/>
<dbReference type="Proteomes" id="UP000199052">
    <property type="component" value="Unassembled WGS sequence"/>
</dbReference>
<dbReference type="EMBL" id="FOOI01000028">
    <property type="protein sequence ID" value="SFH67743.1"/>
    <property type="molecule type" value="Genomic_DNA"/>
</dbReference>
<organism evidence="3 4">
    <name type="scientific">Actinopolymorpha cephalotaxi</name>
    <dbReference type="NCBI Taxonomy" id="504797"/>
    <lineage>
        <taxon>Bacteria</taxon>
        <taxon>Bacillati</taxon>
        <taxon>Actinomycetota</taxon>
        <taxon>Actinomycetes</taxon>
        <taxon>Propionibacteriales</taxon>
        <taxon>Actinopolymorphaceae</taxon>
        <taxon>Actinopolymorpha</taxon>
    </lineage>
</organism>
<reference evidence="3 4" key="1">
    <citation type="submission" date="2016-10" db="EMBL/GenBank/DDBJ databases">
        <authorList>
            <person name="de Groot N.N."/>
        </authorList>
    </citation>
    <scope>NUCLEOTIDE SEQUENCE [LARGE SCALE GENOMIC DNA]</scope>
    <source>
        <strain evidence="3 4">CPCC 202808</strain>
    </source>
</reference>
<keyword evidence="2" id="KW-0812">Transmembrane</keyword>
<dbReference type="SUPFAM" id="SSF53098">
    <property type="entry name" value="Ribonuclease H-like"/>
    <property type="match status" value="1"/>
</dbReference>
<protein>
    <recommendedName>
        <fullName evidence="5">Integrase core domain-containing protein</fullName>
    </recommendedName>
</protein>
<proteinExistence type="predicted"/>
<dbReference type="InterPro" id="IPR012337">
    <property type="entry name" value="RNaseH-like_sf"/>
</dbReference>
<feature type="region of interest" description="Disordered" evidence="1">
    <location>
        <begin position="52"/>
        <end position="108"/>
    </location>
</feature>
<feature type="compositionally biased region" description="Basic and acidic residues" evidence="1">
    <location>
        <begin position="85"/>
        <end position="108"/>
    </location>
</feature>
<evidence type="ECO:0000256" key="1">
    <source>
        <dbReference type="SAM" id="MobiDB-lite"/>
    </source>
</evidence>
<evidence type="ECO:0000313" key="3">
    <source>
        <dbReference type="EMBL" id="SFH67743.1"/>
    </source>
</evidence>
<accession>A0A1I3BZX5</accession>
<feature type="transmembrane region" description="Helical" evidence="2">
    <location>
        <begin position="29"/>
        <end position="53"/>
    </location>
</feature>